<dbReference type="GO" id="GO:0005770">
    <property type="term" value="C:late endosome"/>
    <property type="evidence" value="ECO:0007669"/>
    <property type="project" value="TreeGrafter"/>
</dbReference>
<dbReference type="EMBL" id="UZAE01014974">
    <property type="protein sequence ID" value="VDO14903.1"/>
    <property type="molecule type" value="Genomic_DNA"/>
</dbReference>
<dbReference type="InterPro" id="IPR023341">
    <property type="entry name" value="MABP"/>
</dbReference>
<dbReference type="GO" id="GO:0019075">
    <property type="term" value="P:virus maturation"/>
    <property type="evidence" value="ECO:0007669"/>
    <property type="project" value="TreeGrafter"/>
</dbReference>
<organism evidence="4">
    <name type="scientific">Rodentolepis nana</name>
    <name type="common">Dwarf tapeworm</name>
    <name type="synonym">Hymenolepis nana</name>
    <dbReference type="NCBI Taxonomy" id="102285"/>
    <lineage>
        <taxon>Eukaryota</taxon>
        <taxon>Metazoa</taxon>
        <taxon>Spiralia</taxon>
        <taxon>Lophotrochozoa</taxon>
        <taxon>Platyhelminthes</taxon>
        <taxon>Cestoda</taxon>
        <taxon>Eucestoda</taxon>
        <taxon>Cyclophyllidea</taxon>
        <taxon>Hymenolepididae</taxon>
        <taxon>Rodentolepis</taxon>
    </lineage>
</organism>
<evidence type="ECO:0000313" key="4">
    <source>
        <dbReference type="WBParaSite" id="HNAJ_0001311101-mRNA-1"/>
    </source>
</evidence>
<dbReference type="STRING" id="102285.A0A0R3TZ12"/>
<evidence type="ECO:0000259" key="1">
    <source>
        <dbReference type="PROSITE" id="PS51498"/>
    </source>
</evidence>
<feature type="domain" description="MABP" evidence="1">
    <location>
        <begin position="2"/>
        <end position="147"/>
    </location>
</feature>
<sequence>MTEPITGLGFVASLSRVIGQYVPVKRTKDTNEDADLGKENLFRRSSRYLVLERRTCSSTHPHDVIVEIRLVSSKEHVPSDFTLVERTLDSMERCFKGKYICVKFEAWRPNMTAITDVAIFKSTEGLSGHTTVGEISDQRYLAYVQSALGSSSSKKKAPERPVETPRKPVVYCRKYFSISPNAMSVRVCVL</sequence>
<name>A0A0R3TZ12_RODNA</name>
<dbReference type="OrthoDB" id="6021306at2759"/>
<dbReference type="PANTHER" id="PTHR31547">
    <property type="entry name" value="MULTIVESICULAR BODY SUBUNIT 12B"/>
    <property type="match status" value="1"/>
</dbReference>
<dbReference type="Pfam" id="PF10240">
    <property type="entry name" value="DUF2464"/>
    <property type="match status" value="1"/>
</dbReference>
<proteinExistence type="predicted"/>
<dbReference type="GO" id="GO:0046755">
    <property type="term" value="P:viral budding"/>
    <property type="evidence" value="ECO:0007669"/>
    <property type="project" value="TreeGrafter"/>
</dbReference>
<reference evidence="2 3" key="2">
    <citation type="submission" date="2018-11" db="EMBL/GenBank/DDBJ databases">
        <authorList>
            <consortium name="Pathogen Informatics"/>
        </authorList>
    </citation>
    <scope>NUCLEOTIDE SEQUENCE [LARGE SCALE GENOMIC DNA]</scope>
</reference>
<dbReference type="Gene3D" id="2.100.10.50">
    <property type="match status" value="1"/>
</dbReference>
<evidence type="ECO:0000313" key="3">
    <source>
        <dbReference type="Proteomes" id="UP000278807"/>
    </source>
</evidence>
<evidence type="ECO:0000313" key="2">
    <source>
        <dbReference type="EMBL" id="VDO14903.1"/>
    </source>
</evidence>
<dbReference type="PANTHER" id="PTHR31547:SF1">
    <property type="entry name" value="MULTIVESICULAR BODY SUBUNIT 12B"/>
    <property type="match status" value="1"/>
</dbReference>
<keyword evidence="3" id="KW-1185">Reference proteome</keyword>
<dbReference type="PROSITE" id="PS51498">
    <property type="entry name" value="MABP"/>
    <property type="match status" value="1"/>
</dbReference>
<reference evidence="4" key="1">
    <citation type="submission" date="2017-02" db="UniProtKB">
        <authorList>
            <consortium name="WormBaseParasite"/>
        </authorList>
    </citation>
    <scope>IDENTIFICATION</scope>
</reference>
<dbReference type="AlphaFoldDB" id="A0A0R3TZ12"/>
<dbReference type="InterPro" id="IPR040297">
    <property type="entry name" value="MVB12B"/>
</dbReference>
<dbReference type="WBParaSite" id="HNAJ_0001311101-mRNA-1">
    <property type="protein sequence ID" value="HNAJ_0001311101-mRNA-1"/>
    <property type="gene ID" value="HNAJ_0001311101"/>
</dbReference>
<accession>A0A0R3TZ12</accession>
<dbReference type="InterPro" id="IPR018798">
    <property type="entry name" value="MVB12A/B"/>
</dbReference>
<gene>
    <name evidence="2" type="ORF">HNAJ_LOCUS13083</name>
</gene>
<protein>
    <submittedName>
        <fullName evidence="4">MABP domain-containing protein</fullName>
    </submittedName>
</protein>
<dbReference type="GO" id="GO:0000813">
    <property type="term" value="C:ESCRT I complex"/>
    <property type="evidence" value="ECO:0007669"/>
    <property type="project" value="InterPro"/>
</dbReference>
<dbReference type="Proteomes" id="UP000278807">
    <property type="component" value="Unassembled WGS sequence"/>
</dbReference>
<dbReference type="GO" id="GO:0042058">
    <property type="term" value="P:regulation of epidermal growth factor receptor signaling pathway"/>
    <property type="evidence" value="ECO:0007669"/>
    <property type="project" value="TreeGrafter"/>
</dbReference>